<sequence>MATASVRSPALLLIAVSRIYPTLADRLAPAEWREIRPELDSAIAILADSTRSSDHPAATVAVIRLLSRSAAGREMLGGRLAAQDAVLGLGAVPQVLAALDLDAPPATSSSSERGVTLGPGGVGGGKSFKLKNFRLDFLELIKIGSSAAVSLQAILGNPSPVVIAASVLTVVQSLMASTTTAIGEDEASLFWSFIQTAGDRDDKTATEAELRAASDQHRREFGLEPFTPTGFVKALKTLEALSSIVPAGEARWRLTESYRVSG</sequence>
<evidence type="ECO:0000313" key="1">
    <source>
        <dbReference type="EMBL" id="MFG1708197.1"/>
    </source>
</evidence>
<keyword evidence="2" id="KW-1185">Reference proteome</keyword>
<protein>
    <submittedName>
        <fullName evidence="1">Uncharacterized protein</fullName>
    </submittedName>
</protein>
<name>A0ABW7ALD2_9ACTN</name>
<evidence type="ECO:0000313" key="2">
    <source>
        <dbReference type="Proteomes" id="UP001603978"/>
    </source>
</evidence>
<comment type="caution">
    <text evidence="1">The sequence shown here is derived from an EMBL/GenBank/DDBJ whole genome shotgun (WGS) entry which is preliminary data.</text>
</comment>
<dbReference type="EMBL" id="JBICRM010000026">
    <property type="protein sequence ID" value="MFG1708197.1"/>
    <property type="molecule type" value="Genomic_DNA"/>
</dbReference>
<gene>
    <name evidence="1" type="ORF">ACFLIM_33815</name>
</gene>
<dbReference type="Proteomes" id="UP001603978">
    <property type="component" value="Unassembled WGS sequence"/>
</dbReference>
<dbReference type="RefSeq" id="WP_393172433.1">
    <property type="nucleotide sequence ID" value="NZ_JBICRM010000026.1"/>
</dbReference>
<accession>A0ABW7ALD2</accession>
<organism evidence="1 2">
    <name type="scientific">Nonomuraea marmarensis</name>
    <dbReference type="NCBI Taxonomy" id="3351344"/>
    <lineage>
        <taxon>Bacteria</taxon>
        <taxon>Bacillati</taxon>
        <taxon>Actinomycetota</taxon>
        <taxon>Actinomycetes</taxon>
        <taxon>Streptosporangiales</taxon>
        <taxon>Streptosporangiaceae</taxon>
        <taxon>Nonomuraea</taxon>
    </lineage>
</organism>
<proteinExistence type="predicted"/>
<reference evidence="1 2" key="1">
    <citation type="submission" date="2024-10" db="EMBL/GenBank/DDBJ databases">
        <authorList>
            <person name="Topkara A.R."/>
            <person name="Saygin H."/>
        </authorList>
    </citation>
    <scope>NUCLEOTIDE SEQUENCE [LARGE SCALE GENOMIC DNA]</scope>
    <source>
        <strain evidence="1 2">M3C6</strain>
    </source>
</reference>